<gene>
    <name evidence="1" type="ORF">MRB53_001922</name>
</gene>
<sequence>MLEPAARPKENSSSSIDSFDSDRAPMKHHRIYHRSSSPPLEVLKQTDVVEGSRTLPLFNTRSKFKCPSRNRAQQEFVGDRDNVIFYVGSALLGASLEGKNGAQENFPTNKEDLVPEVVGAIPSEDVIVDNVIHSPLPSLPLLAIEQTVVADTEEKDVDDYARIAAKVILSKLFSRFKSTPLDQLHSLSSFADKTLNLLEGRHLDLFGIKSKVNGVLGKARLLTEEKLKVQKVDEITFASSQLKAEEIGLCSTRENLEKEISSIEENILSLQKQVVIKRHEVNEICDRLHKIAKETASLDDALLDSKNDLNLIVEQKQDLEREVAQFVQQRESKHQATTNLESSLRELMQELSSCEWI</sequence>
<evidence type="ECO:0000313" key="2">
    <source>
        <dbReference type="Proteomes" id="UP001234297"/>
    </source>
</evidence>
<protein>
    <submittedName>
        <fullName evidence="1">Uncharacterized protein</fullName>
    </submittedName>
</protein>
<comment type="caution">
    <text evidence="1">The sequence shown here is derived from an EMBL/GenBank/DDBJ whole genome shotgun (WGS) entry which is preliminary data.</text>
</comment>
<name>A0ACC2MUP1_PERAE</name>
<dbReference type="Proteomes" id="UP001234297">
    <property type="component" value="Chromosome 1"/>
</dbReference>
<evidence type="ECO:0000313" key="1">
    <source>
        <dbReference type="EMBL" id="KAJ8648899.1"/>
    </source>
</evidence>
<keyword evidence="2" id="KW-1185">Reference proteome</keyword>
<organism evidence="1 2">
    <name type="scientific">Persea americana</name>
    <name type="common">Avocado</name>
    <dbReference type="NCBI Taxonomy" id="3435"/>
    <lineage>
        <taxon>Eukaryota</taxon>
        <taxon>Viridiplantae</taxon>
        <taxon>Streptophyta</taxon>
        <taxon>Embryophyta</taxon>
        <taxon>Tracheophyta</taxon>
        <taxon>Spermatophyta</taxon>
        <taxon>Magnoliopsida</taxon>
        <taxon>Magnoliidae</taxon>
        <taxon>Laurales</taxon>
        <taxon>Lauraceae</taxon>
        <taxon>Persea</taxon>
    </lineage>
</organism>
<dbReference type="EMBL" id="CM056809">
    <property type="protein sequence ID" value="KAJ8648899.1"/>
    <property type="molecule type" value="Genomic_DNA"/>
</dbReference>
<accession>A0ACC2MUP1</accession>
<reference evidence="1 2" key="1">
    <citation type="journal article" date="2022" name="Hortic Res">
        <title>A haplotype resolved chromosomal level avocado genome allows analysis of novel avocado genes.</title>
        <authorList>
            <person name="Nath O."/>
            <person name="Fletcher S.J."/>
            <person name="Hayward A."/>
            <person name="Shaw L.M."/>
            <person name="Masouleh A.K."/>
            <person name="Furtado A."/>
            <person name="Henry R.J."/>
            <person name="Mitter N."/>
        </authorList>
    </citation>
    <scope>NUCLEOTIDE SEQUENCE [LARGE SCALE GENOMIC DNA]</scope>
    <source>
        <strain evidence="2">cv. Hass</strain>
    </source>
</reference>
<proteinExistence type="predicted"/>